<dbReference type="PROSITE" id="PS00018">
    <property type="entry name" value="EF_HAND_1"/>
    <property type="match status" value="1"/>
</dbReference>
<evidence type="ECO:0000256" key="1">
    <source>
        <dbReference type="ARBA" id="ARBA00022723"/>
    </source>
</evidence>
<gene>
    <name evidence="5" type="primary">KCNIP3_2</name>
    <name evidence="5" type="ORF">AMECASPLE_024132</name>
</gene>
<name>A0ABV0XHB1_9TELE</name>
<keyword evidence="6" id="KW-1185">Reference proteome</keyword>
<dbReference type="InterPro" id="IPR028846">
    <property type="entry name" value="Recoverin"/>
</dbReference>
<comment type="caution">
    <text evidence="5">The sequence shown here is derived from an EMBL/GenBank/DDBJ whole genome shotgun (WGS) entry which is preliminary data.</text>
</comment>
<keyword evidence="3" id="KW-0106">Calcium</keyword>
<protein>
    <submittedName>
        <fullName evidence="5">Calsenilin</fullName>
    </submittedName>
</protein>
<evidence type="ECO:0000259" key="4">
    <source>
        <dbReference type="PROSITE" id="PS50222"/>
    </source>
</evidence>
<dbReference type="Proteomes" id="UP001469553">
    <property type="component" value="Unassembled WGS sequence"/>
</dbReference>
<dbReference type="SMART" id="SM00054">
    <property type="entry name" value="EFh"/>
    <property type="match status" value="1"/>
</dbReference>
<dbReference type="Pfam" id="PF00036">
    <property type="entry name" value="EF-hand_1"/>
    <property type="match status" value="1"/>
</dbReference>
<reference evidence="5 6" key="1">
    <citation type="submission" date="2021-06" db="EMBL/GenBank/DDBJ databases">
        <authorList>
            <person name="Palmer J.M."/>
        </authorList>
    </citation>
    <scope>NUCLEOTIDE SEQUENCE [LARGE SCALE GENOMIC DNA]</scope>
    <source>
        <strain evidence="5 6">AS_MEX2019</strain>
        <tissue evidence="5">Muscle</tissue>
    </source>
</reference>
<dbReference type="InterPro" id="IPR002048">
    <property type="entry name" value="EF_hand_dom"/>
</dbReference>
<dbReference type="PROSITE" id="PS50222">
    <property type="entry name" value="EF_HAND_2"/>
    <property type="match status" value="1"/>
</dbReference>
<dbReference type="PANTHER" id="PTHR23055">
    <property type="entry name" value="CALCIUM BINDING PROTEINS"/>
    <property type="match status" value="1"/>
</dbReference>
<keyword evidence="2" id="KW-0677">Repeat</keyword>
<dbReference type="InterPro" id="IPR011992">
    <property type="entry name" value="EF-hand-dom_pair"/>
</dbReference>
<keyword evidence="1" id="KW-0479">Metal-binding</keyword>
<organism evidence="5 6">
    <name type="scientific">Ameca splendens</name>
    <dbReference type="NCBI Taxonomy" id="208324"/>
    <lineage>
        <taxon>Eukaryota</taxon>
        <taxon>Metazoa</taxon>
        <taxon>Chordata</taxon>
        <taxon>Craniata</taxon>
        <taxon>Vertebrata</taxon>
        <taxon>Euteleostomi</taxon>
        <taxon>Actinopterygii</taxon>
        <taxon>Neopterygii</taxon>
        <taxon>Teleostei</taxon>
        <taxon>Neoteleostei</taxon>
        <taxon>Acanthomorphata</taxon>
        <taxon>Ovalentaria</taxon>
        <taxon>Atherinomorphae</taxon>
        <taxon>Cyprinodontiformes</taxon>
        <taxon>Goodeidae</taxon>
        <taxon>Ameca</taxon>
    </lineage>
</organism>
<dbReference type="Gene3D" id="1.10.238.10">
    <property type="entry name" value="EF-hand"/>
    <property type="match status" value="1"/>
</dbReference>
<dbReference type="PANTHER" id="PTHR23055:SF165">
    <property type="entry name" value="CALSENILIN"/>
    <property type="match status" value="1"/>
</dbReference>
<dbReference type="InterPro" id="IPR018247">
    <property type="entry name" value="EF_Hand_1_Ca_BS"/>
</dbReference>
<dbReference type="SUPFAM" id="SSF47473">
    <property type="entry name" value="EF-hand"/>
    <property type="match status" value="1"/>
</dbReference>
<dbReference type="EMBL" id="JAHRIP010002277">
    <property type="protein sequence ID" value="MEQ2280842.1"/>
    <property type="molecule type" value="Genomic_DNA"/>
</dbReference>
<accession>A0ABV0XHB1</accession>
<evidence type="ECO:0000256" key="3">
    <source>
        <dbReference type="ARBA" id="ARBA00022837"/>
    </source>
</evidence>
<sequence>MKSIYDMMGRYTYPCVRDDAPSEHVDKFFQKMDKNRDGVVTIEEFIETCQKDENIMNSMQLFENVI</sequence>
<evidence type="ECO:0000313" key="5">
    <source>
        <dbReference type="EMBL" id="MEQ2280842.1"/>
    </source>
</evidence>
<evidence type="ECO:0000256" key="2">
    <source>
        <dbReference type="ARBA" id="ARBA00022737"/>
    </source>
</evidence>
<feature type="domain" description="EF-hand" evidence="4">
    <location>
        <begin position="20"/>
        <end position="55"/>
    </location>
</feature>
<evidence type="ECO:0000313" key="6">
    <source>
        <dbReference type="Proteomes" id="UP001469553"/>
    </source>
</evidence>
<proteinExistence type="predicted"/>